<evidence type="ECO:0000313" key="2">
    <source>
        <dbReference type="Proteomes" id="UP000027135"/>
    </source>
</evidence>
<keyword evidence="2" id="KW-1185">Reference proteome</keyword>
<dbReference type="InParanoid" id="A0A067QUW5"/>
<reference evidence="1 2" key="1">
    <citation type="journal article" date="2014" name="Nat. Commun.">
        <title>Molecular traces of alternative social organization in a termite genome.</title>
        <authorList>
            <person name="Terrapon N."/>
            <person name="Li C."/>
            <person name="Robertson H.M."/>
            <person name="Ji L."/>
            <person name="Meng X."/>
            <person name="Booth W."/>
            <person name="Chen Z."/>
            <person name="Childers C.P."/>
            <person name="Glastad K.M."/>
            <person name="Gokhale K."/>
            <person name="Gowin J."/>
            <person name="Gronenberg W."/>
            <person name="Hermansen R.A."/>
            <person name="Hu H."/>
            <person name="Hunt B.G."/>
            <person name="Huylmans A.K."/>
            <person name="Khalil S.M."/>
            <person name="Mitchell R.D."/>
            <person name="Munoz-Torres M.C."/>
            <person name="Mustard J.A."/>
            <person name="Pan H."/>
            <person name="Reese J.T."/>
            <person name="Scharf M.E."/>
            <person name="Sun F."/>
            <person name="Vogel H."/>
            <person name="Xiao J."/>
            <person name="Yang W."/>
            <person name="Yang Z."/>
            <person name="Yang Z."/>
            <person name="Zhou J."/>
            <person name="Zhu J."/>
            <person name="Brent C.S."/>
            <person name="Elsik C.G."/>
            <person name="Goodisman M.A."/>
            <person name="Liberles D.A."/>
            <person name="Roe R.M."/>
            <person name="Vargo E.L."/>
            <person name="Vilcinskas A."/>
            <person name="Wang J."/>
            <person name="Bornberg-Bauer E."/>
            <person name="Korb J."/>
            <person name="Zhang G."/>
            <person name="Liebig J."/>
        </authorList>
    </citation>
    <scope>NUCLEOTIDE SEQUENCE [LARGE SCALE GENOMIC DNA]</scope>
    <source>
        <tissue evidence="1">Whole organism</tissue>
    </source>
</reference>
<dbReference type="Proteomes" id="UP000027135">
    <property type="component" value="Unassembled WGS sequence"/>
</dbReference>
<gene>
    <name evidence="1" type="ORF">L798_02413</name>
</gene>
<name>A0A067QUW5_ZOONE</name>
<accession>A0A067QUW5</accession>
<proteinExistence type="predicted"/>
<dbReference type="EMBL" id="KK853371">
    <property type="protein sequence ID" value="KDR08078.1"/>
    <property type="molecule type" value="Genomic_DNA"/>
</dbReference>
<organism evidence="1 2">
    <name type="scientific">Zootermopsis nevadensis</name>
    <name type="common">Dampwood termite</name>
    <dbReference type="NCBI Taxonomy" id="136037"/>
    <lineage>
        <taxon>Eukaryota</taxon>
        <taxon>Metazoa</taxon>
        <taxon>Ecdysozoa</taxon>
        <taxon>Arthropoda</taxon>
        <taxon>Hexapoda</taxon>
        <taxon>Insecta</taxon>
        <taxon>Pterygota</taxon>
        <taxon>Neoptera</taxon>
        <taxon>Polyneoptera</taxon>
        <taxon>Dictyoptera</taxon>
        <taxon>Blattodea</taxon>
        <taxon>Blattoidea</taxon>
        <taxon>Termitoidae</taxon>
        <taxon>Termopsidae</taxon>
        <taxon>Zootermopsis</taxon>
    </lineage>
</organism>
<evidence type="ECO:0000313" key="1">
    <source>
        <dbReference type="EMBL" id="KDR08078.1"/>
    </source>
</evidence>
<dbReference type="AlphaFoldDB" id="A0A067QUW5"/>
<protein>
    <submittedName>
        <fullName evidence="1">Uncharacterized protein</fullName>
    </submittedName>
</protein>
<sequence>MWLNASLNLTKREAPCGSHGNESVLKNLYGGRSLYIFTDSSALAACAICGRADRLWGPPSLLSNGYCGPFPEEKRGRGVMLTTSPPSSAKVKKELGLYLHSLQRSIWCVAGQFYFFTLS</sequence>